<evidence type="ECO:0000313" key="2">
    <source>
        <dbReference type="Proteomes" id="UP000249723"/>
    </source>
</evidence>
<keyword evidence="2" id="KW-1185">Reference proteome</keyword>
<gene>
    <name evidence="1" type="ORF">BZ3500_MVSOF-1268-A1-R1_CHR1-2G01485</name>
</gene>
<reference evidence="2" key="1">
    <citation type="submission" date="2016-10" db="EMBL/GenBank/DDBJ databases">
        <authorList>
            <person name="Jeantristanb JTB J.-T."/>
            <person name="Ricardo R."/>
        </authorList>
    </citation>
    <scope>NUCLEOTIDE SEQUENCE [LARGE SCALE GENOMIC DNA]</scope>
</reference>
<accession>A0A2X0MHF7</accession>
<evidence type="ECO:0000313" key="1">
    <source>
        <dbReference type="EMBL" id="SCZ91554.1"/>
    </source>
</evidence>
<organism evidence="1 2">
    <name type="scientific">Microbotryum saponariae</name>
    <dbReference type="NCBI Taxonomy" id="289078"/>
    <lineage>
        <taxon>Eukaryota</taxon>
        <taxon>Fungi</taxon>
        <taxon>Dikarya</taxon>
        <taxon>Basidiomycota</taxon>
        <taxon>Pucciniomycotina</taxon>
        <taxon>Microbotryomycetes</taxon>
        <taxon>Microbotryales</taxon>
        <taxon>Microbotryaceae</taxon>
        <taxon>Microbotryum</taxon>
    </lineage>
</organism>
<dbReference type="EMBL" id="FMWP01000015">
    <property type="protein sequence ID" value="SCZ91554.1"/>
    <property type="molecule type" value="Genomic_DNA"/>
</dbReference>
<name>A0A2X0MHF7_9BASI</name>
<proteinExistence type="predicted"/>
<dbReference type="AlphaFoldDB" id="A0A2X0MHF7"/>
<protein>
    <submittedName>
        <fullName evidence="1">BZ3500_MvSof-1268-A1-R1_Chr1-2g01485 protein</fullName>
    </submittedName>
</protein>
<sequence>MNLLKELCRAHHVEGYSRSNPLAKELFLQALLWSCDPNCNACSNGVFGHNVRWVPEHHIKREESGIWKILTNSTLRTDLRPPTYDSSAWRGALIHPRRLHRPSDLIDQIAMNNTLQCSLWPDCFKRQFEHLVTVRARAYKIMYKLTRFGDRKAQQEFRRGNTLIFSQNTASFTDVLPIPNLAELDKCRPMIVKQSRIHCKRCSARSTQFRAPPHVIPTGDDPLWECSDDFLLSKLWPHLDPLGLVGVCVERDVKISLEEQVSHPSFPFIVSNILRRRDVFHHLAFRVPKEKVARIAAALLEIYRISTVFWRFVQARTYFNQARQAQHARFQFVPHRIRVHARNKPLFMQPCLPLLTDRPPSPKEKLSPVKRSITVALTLPLPKKKRKSLPEVPISQRQLKQLLIAKFGERAMWVPGADDHMHTQSWSRTRHGLWHGRCRVISTYAWTRRPLRGRVNEGRLVLHNFSKLLYKLYNAQIFFCGARRLRSRRARAPRAPPARPPTSLFKMKWTSIGSHLCIHVMVFGKVGGNAIKHTG</sequence>
<dbReference type="Proteomes" id="UP000249723">
    <property type="component" value="Unassembled WGS sequence"/>
</dbReference>